<proteinExistence type="predicted"/>
<sequence length="69" mass="7979">MTLTSSKSNNMTSTQNYETNEVRLFRKGRFHYHPYLCMVRNLKNLMEQTLSGGNCEVCLAFLDTSRPLS</sequence>
<gene>
    <name evidence="1" type="ORF">ES288_D13G021700v1</name>
</gene>
<organism evidence="1 2">
    <name type="scientific">Gossypium darwinii</name>
    <name type="common">Darwin's cotton</name>
    <name type="synonym">Gossypium barbadense var. darwinii</name>
    <dbReference type="NCBI Taxonomy" id="34276"/>
    <lineage>
        <taxon>Eukaryota</taxon>
        <taxon>Viridiplantae</taxon>
        <taxon>Streptophyta</taxon>
        <taxon>Embryophyta</taxon>
        <taxon>Tracheophyta</taxon>
        <taxon>Spermatophyta</taxon>
        <taxon>Magnoliopsida</taxon>
        <taxon>eudicotyledons</taxon>
        <taxon>Gunneridae</taxon>
        <taxon>Pentapetalae</taxon>
        <taxon>rosids</taxon>
        <taxon>malvids</taxon>
        <taxon>Malvales</taxon>
        <taxon>Malvaceae</taxon>
        <taxon>Malvoideae</taxon>
        <taxon>Gossypium</taxon>
    </lineage>
</organism>
<name>A0A5D1ZTL8_GOSDA</name>
<dbReference type="Proteomes" id="UP000323506">
    <property type="component" value="Chromosome D13"/>
</dbReference>
<keyword evidence="2" id="KW-1185">Reference proteome</keyword>
<reference evidence="1 2" key="1">
    <citation type="submission" date="2019-06" db="EMBL/GenBank/DDBJ databases">
        <title>WGS assembly of Gossypium darwinii.</title>
        <authorList>
            <person name="Chen Z.J."/>
            <person name="Sreedasyam A."/>
            <person name="Ando A."/>
            <person name="Song Q."/>
            <person name="De L."/>
            <person name="Hulse-Kemp A."/>
            <person name="Ding M."/>
            <person name="Ye W."/>
            <person name="Kirkbride R."/>
            <person name="Jenkins J."/>
            <person name="Plott C."/>
            <person name="Lovell J."/>
            <person name="Lin Y.-M."/>
            <person name="Vaughn R."/>
            <person name="Liu B."/>
            <person name="Li W."/>
            <person name="Simpson S."/>
            <person name="Scheffler B."/>
            <person name="Saski C."/>
            <person name="Grover C."/>
            <person name="Hu G."/>
            <person name="Conover J."/>
            <person name="Carlson J."/>
            <person name="Shu S."/>
            <person name="Boston L."/>
            <person name="Williams M."/>
            <person name="Peterson D."/>
            <person name="Mcgee K."/>
            <person name="Jones D."/>
            <person name="Wendel J."/>
            <person name="Stelly D."/>
            <person name="Grimwood J."/>
            <person name="Schmutz J."/>
        </authorList>
    </citation>
    <scope>NUCLEOTIDE SEQUENCE [LARGE SCALE GENOMIC DNA]</scope>
    <source>
        <strain evidence="1">1808015.09</strain>
    </source>
</reference>
<accession>A0A5D1ZTL8</accession>
<evidence type="ECO:0000313" key="2">
    <source>
        <dbReference type="Proteomes" id="UP000323506"/>
    </source>
</evidence>
<evidence type="ECO:0000313" key="1">
    <source>
        <dbReference type="EMBL" id="TYG35911.1"/>
    </source>
</evidence>
<dbReference type="EMBL" id="CM017713">
    <property type="protein sequence ID" value="TYG35911.1"/>
    <property type="molecule type" value="Genomic_DNA"/>
</dbReference>
<dbReference type="AlphaFoldDB" id="A0A5D1ZTL8"/>
<protein>
    <submittedName>
        <fullName evidence="1">Uncharacterized protein</fullName>
    </submittedName>
</protein>